<dbReference type="InterPro" id="IPR036866">
    <property type="entry name" value="RibonucZ/Hydroxyglut_hydro"/>
</dbReference>
<dbReference type="Gene3D" id="3.60.15.10">
    <property type="entry name" value="Ribonuclease Z/Hydroxyacylglutathione hydrolase-like"/>
    <property type="match status" value="1"/>
</dbReference>
<proteinExistence type="predicted"/>
<dbReference type="SMART" id="SM00849">
    <property type="entry name" value="Lactamase_B"/>
    <property type="match status" value="1"/>
</dbReference>
<evidence type="ECO:0000256" key="3">
    <source>
        <dbReference type="ARBA" id="ARBA00014856"/>
    </source>
</evidence>
<evidence type="ECO:0000256" key="5">
    <source>
        <dbReference type="ARBA" id="ARBA00044690"/>
    </source>
</evidence>
<evidence type="ECO:0000256" key="4">
    <source>
        <dbReference type="ARBA" id="ARBA00032988"/>
    </source>
</evidence>
<comment type="catalytic activity">
    <reaction evidence="5">
        <text>a ribonucleotidyl-ribonucleotide-RNA + H2O = a 3'-end ribonucleotide-RNA + a 5'-end 5'-phospho-ribonucleoside-RNA + H(+)</text>
        <dbReference type="Rhea" id="RHEA:68096"/>
        <dbReference type="Rhea" id="RHEA-COMP:15179"/>
        <dbReference type="Rhea" id="RHEA-COMP:17355"/>
        <dbReference type="Rhea" id="RHEA-COMP:17428"/>
        <dbReference type="ChEBI" id="CHEBI:15377"/>
        <dbReference type="ChEBI" id="CHEBI:15378"/>
        <dbReference type="ChEBI" id="CHEBI:74896"/>
        <dbReference type="ChEBI" id="CHEBI:138282"/>
        <dbReference type="ChEBI" id="CHEBI:173118"/>
    </reaction>
    <physiologicalReaction direction="left-to-right" evidence="5">
        <dbReference type="Rhea" id="RHEA:68097"/>
    </physiologicalReaction>
</comment>
<accession>A0AA88YFX2</accession>
<gene>
    <name evidence="8" type="ORF">FSP39_021554</name>
</gene>
<feature type="domain" description="Metallo-beta-lactamase" evidence="7">
    <location>
        <begin position="26"/>
        <end position="191"/>
    </location>
</feature>
<keyword evidence="9" id="KW-1185">Reference proteome</keyword>
<comment type="function">
    <text evidence="6">Endoribonuclease that catalyzes the hydrolysis of histone-coding pre-mRNA 3'-end. Involved in histone pre-mRNA processing during the S-phase of the cell cycle, which is required for entering/progressing through S-phase. Cleaves histone pre-mRNA at a major and a minor cleavage site after the 5'-ACCCA-3' and the 5'-ACCCACA-3' sequence, respectively, and located downstream of the stem-loop. May require the presence of the HDE element located at the histone pre-RNA 3'-end to avoid non-specific cleavage.</text>
</comment>
<organism evidence="8 9">
    <name type="scientific">Pinctada imbricata</name>
    <name type="common">Atlantic pearl-oyster</name>
    <name type="synonym">Pinctada martensii</name>
    <dbReference type="NCBI Taxonomy" id="66713"/>
    <lineage>
        <taxon>Eukaryota</taxon>
        <taxon>Metazoa</taxon>
        <taxon>Spiralia</taxon>
        <taxon>Lophotrochozoa</taxon>
        <taxon>Mollusca</taxon>
        <taxon>Bivalvia</taxon>
        <taxon>Autobranchia</taxon>
        <taxon>Pteriomorphia</taxon>
        <taxon>Pterioida</taxon>
        <taxon>Pterioidea</taxon>
        <taxon>Pteriidae</taxon>
        <taxon>Pinctada</taxon>
    </lineage>
</organism>
<comment type="subcellular location">
    <subcellularLocation>
        <location evidence="1">Cytoplasm</location>
        <location evidence="1">Cytosol</location>
    </subcellularLocation>
</comment>
<dbReference type="AlphaFoldDB" id="A0AA88YFX2"/>
<evidence type="ECO:0000313" key="9">
    <source>
        <dbReference type="Proteomes" id="UP001186944"/>
    </source>
</evidence>
<dbReference type="CDD" id="cd07711">
    <property type="entry name" value="MBLAC1-like_MBL-fold"/>
    <property type="match status" value="1"/>
</dbReference>
<dbReference type="Pfam" id="PF00753">
    <property type="entry name" value="Lactamase_B"/>
    <property type="match status" value="1"/>
</dbReference>
<sequence>MYEVIVLREGYNMVDEGEGVHSMRAACTITLVKGPKNIIVDPGSPWEKQLVIDSLKKHGLDCENINYVVCTHGHCDRVGNLNLFTNAVHIVSYDICFGDQYVSHSFQHGIPYEIDEGRVEVVPTPGHTGSDVTVLVRDTKQGTVAITGDLFDHEEDLDNPHLWQDNSENEELQQHSRINILQIADMIIPGHGAMFKVTQESKASLRVVMFYEQRYERSSPSHYEASSSEYVIIEQD</sequence>
<name>A0AA88YFX2_PINIB</name>
<dbReference type="Proteomes" id="UP001186944">
    <property type="component" value="Unassembled WGS sequence"/>
</dbReference>
<protein>
    <recommendedName>
        <fullName evidence="3">Metallo-beta-lactamase domain-containing protein 1</fullName>
    </recommendedName>
    <alternativeName>
        <fullName evidence="4">Endoribonuclease MBLAC1</fullName>
    </alternativeName>
</protein>
<dbReference type="PANTHER" id="PTHR23200">
    <property type="entry name" value="METALLO-BETA-LACTAMASE DOMAIN-CONTAINING PROTEIN 1"/>
    <property type="match status" value="1"/>
</dbReference>
<comment type="caution">
    <text evidence="8">The sequence shown here is derived from an EMBL/GenBank/DDBJ whole genome shotgun (WGS) entry which is preliminary data.</text>
</comment>
<comment type="subunit">
    <text evidence="2">Homodimer.</text>
</comment>
<evidence type="ECO:0000313" key="8">
    <source>
        <dbReference type="EMBL" id="KAK3095976.1"/>
    </source>
</evidence>
<reference evidence="8" key="1">
    <citation type="submission" date="2019-08" db="EMBL/GenBank/DDBJ databases">
        <title>The improved chromosome-level genome for the pearl oyster Pinctada fucata martensii using PacBio sequencing and Hi-C.</title>
        <authorList>
            <person name="Zheng Z."/>
        </authorList>
    </citation>
    <scope>NUCLEOTIDE SEQUENCE</scope>
    <source>
        <strain evidence="8">ZZ-2019</strain>
        <tissue evidence="8">Adductor muscle</tissue>
    </source>
</reference>
<dbReference type="GO" id="GO:0005829">
    <property type="term" value="C:cytosol"/>
    <property type="evidence" value="ECO:0007669"/>
    <property type="project" value="UniProtKB-SubCell"/>
</dbReference>
<dbReference type="EMBL" id="VSWD01000008">
    <property type="protein sequence ID" value="KAK3095976.1"/>
    <property type="molecule type" value="Genomic_DNA"/>
</dbReference>
<evidence type="ECO:0000256" key="2">
    <source>
        <dbReference type="ARBA" id="ARBA00011738"/>
    </source>
</evidence>
<dbReference type="InterPro" id="IPR039344">
    <property type="entry name" value="MBLAC1"/>
</dbReference>
<evidence type="ECO:0000256" key="1">
    <source>
        <dbReference type="ARBA" id="ARBA00004514"/>
    </source>
</evidence>
<dbReference type="PANTHER" id="PTHR23200:SF48">
    <property type="entry name" value="METALLO-BETA-LACTAMASE DOMAIN-CONTAINING PROTEIN 1"/>
    <property type="match status" value="1"/>
</dbReference>
<evidence type="ECO:0000256" key="6">
    <source>
        <dbReference type="ARBA" id="ARBA00045869"/>
    </source>
</evidence>
<dbReference type="InterPro" id="IPR001279">
    <property type="entry name" value="Metallo-B-lactamas"/>
</dbReference>
<evidence type="ECO:0000259" key="7">
    <source>
        <dbReference type="SMART" id="SM00849"/>
    </source>
</evidence>
<dbReference type="SUPFAM" id="SSF56281">
    <property type="entry name" value="Metallo-hydrolase/oxidoreductase"/>
    <property type="match status" value="1"/>
</dbReference>